<feature type="transmembrane region" description="Helical" evidence="1">
    <location>
        <begin position="24"/>
        <end position="44"/>
    </location>
</feature>
<dbReference type="AlphaFoldDB" id="A0A8H3E8N1"/>
<keyword evidence="1" id="KW-1133">Transmembrane helix</keyword>
<keyword evidence="1" id="KW-0812">Transmembrane</keyword>
<sequence>MTNPIRSFNYLATLAMLPSEPTVAMLNFSILAQLLGITVVTWFAQSGATHGKDGARPFIFFVSHCYSRFSALSSAC</sequence>
<gene>
    <name evidence="2" type="ORF">RDB_LOCUS148562</name>
</gene>
<accession>A0A8H3E8N1</accession>
<protein>
    <submittedName>
        <fullName evidence="2">Uncharacterized protein</fullName>
    </submittedName>
</protein>
<dbReference type="Proteomes" id="UP000663827">
    <property type="component" value="Unassembled WGS sequence"/>
</dbReference>
<comment type="caution">
    <text evidence="2">The sequence shown here is derived from an EMBL/GenBank/DDBJ whole genome shotgun (WGS) entry which is preliminary data.</text>
</comment>
<reference evidence="2" key="1">
    <citation type="submission" date="2021-01" db="EMBL/GenBank/DDBJ databases">
        <authorList>
            <person name="Kaushik A."/>
        </authorList>
    </citation>
    <scope>NUCLEOTIDE SEQUENCE</scope>
    <source>
        <strain evidence="2">AG5</strain>
    </source>
</reference>
<name>A0A8H3E8N1_9AGAM</name>
<evidence type="ECO:0000313" key="2">
    <source>
        <dbReference type="EMBL" id="CAE7208798.1"/>
    </source>
</evidence>
<evidence type="ECO:0000313" key="3">
    <source>
        <dbReference type="Proteomes" id="UP000663827"/>
    </source>
</evidence>
<dbReference type="EMBL" id="CAJNJQ010004162">
    <property type="protein sequence ID" value="CAE7208798.1"/>
    <property type="molecule type" value="Genomic_DNA"/>
</dbReference>
<proteinExistence type="predicted"/>
<evidence type="ECO:0000256" key="1">
    <source>
        <dbReference type="SAM" id="Phobius"/>
    </source>
</evidence>
<keyword evidence="1" id="KW-0472">Membrane</keyword>
<organism evidence="2 3">
    <name type="scientific">Rhizoctonia solani</name>
    <dbReference type="NCBI Taxonomy" id="456999"/>
    <lineage>
        <taxon>Eukaryota</taxon>
        <taxon>Fungi</taxon>
        <taxon>Dikarya</taxon>
        <taxon>Basidiomycota</taxon>
        <taxon>Agaricomycotina</taxon>
        <taxon>Agaricomycetes</taxon>
        <taxon>Cantharellales</taxon>
        <taxon>Ceratobasidiaceae</taxon>
        <taxon>Rhizoctonia</taxon>
    </lineage>
</organism>